<gene>
    <name evidence="2" type="ORF">CQU01_18110</name>
</gene>
<keyword evidence="1" id="KW-0812">Transmembrane</keyword>
<dbReference type="RefSeq" id="WP_146937891.1">
    <property type="nucleotide sequence ID" value="NZ_BJXW01000019.1"/>
</dbReference>
<proteinExistence type="predicted"/>
<comment type="caution">
    <text evidence="2">The sequence shown here is derived from an EMBL/GenBank/DDBJ whole genome shotgun (WGS) entry which is preliminary data.</text>
</comment>
<keyword evidence="1" id="KW-0472">Membrane</keyword>
<organism evidence="2 3">
    <name type="scientific">Cerasibacillus quisquiliarum</name>
    <dbReference type="NCBI Taxonomy" id="227865"/>
    <lineage>
        <taxon>Bacteria</taxon>
        <taxon>Bacillati</taxon>
        <taxon>Bacillota</taxon>
        <taxon>Bacilli</taxon>
        <taxon>Bacillales</taxon>
        <taxon>Bacillaceae</taxon>
        <taxon>Cerasibacillus</taxon>
    </lineage>
</organism>
<reference evidence="2 3" key="1">
    <citation type="submission" date="2019-07" db="EMBL/GenBank/DDBJ databases">
        <title>Whole genome shotgun sequence of Cerasibacillus quisquiliarum NBRC 102429.</title>
        <authorList>
            <person name="Hosoyama A."/>
            <person name="Uohara A."/>
            <person name="Ohji S."/>
            <person name="Ichikawa N."/>
        </authorList>
    </citation>
    <scope>NUCLEOTIDE SEQUENCE [LARGE SCALE GENOMIC DNA]</scope>
    <source>
        <strain evidence="2 3">NBRC 102429</strain>
    </source>
</reference>
<evidence type="ECO:0000313" key="2">
    <source>
        <dbReference type="EMBL" id="GEN31573.1"/>
    </source>
</evidence>
<evidence type="ECO:0000256" key="1">
    <source>
        <dbReference type="SAM" id="Phobius"/>
    </source>
</evidence>
<evidence type="ECO:0008006" key="4">
    <source>
        <dbReference type="Google" id="ProtNLM"/>
    </source>
</evidence>
<accession>A0A511V1E3</accession>
<feature type="transmembrane region" description="Helical" evidence="1">
    <location>
        <begin position="61"/>
        <end position="80"/>
    </location>
</feature>
<feature type="transmembrane region" description="Helical" evidence="1">
    <location>
        <begin position="114"/>
        <end position="138"/>
    </location>
</feature>
<feature type="transmembrane region" description="Helical" evidence="1">
    <location>
        <begin position="86"/>
        <end position="102"/>
    </location>
</feature>
<protein>
    <recommendedName>
        <fullName evidence="4">Bacterial Pleckstrin homology domain-containing protein</fullName>
    </recommendedName>
</protein>
<dbReference type="AlphaFoldDB" id="A0A511V1E3"/>
<dbReference type="InterPro" id="IPR017259">
    <property type="entry name" value="UCP037672"/>
</dbReference>
<dbReference type="Proteomes" id="UP000321491">
    <property type="component" value="Unassembled WGS sequence"/>
</dbReference>
<name>A0A511V1E3_9BACI</name>
<keyword evidence="3" id="KW-1185">Reference proteome</keyword>
<evidence type="ECO:0000313" key="3">
    <source>
        <dbReference type="Proteomes" id="UP000321491"/>
    </source>
</evidence>
<keyword evidence="1" id="KW-1133">Transmembrane helix</keyword>
<feature type="transmembrane region" description="Helical" evidence="1">
    <location>
        <begin position="6"/>
        <end position="27"/>
    </location>
</feature>
<dbReference type="OrthoDB" id="2082701at2"/>
<sequence length="248" mass="28293">MDTGTIIYIITMGWTLLIFGGLTYLIAKKKEYFLISGFNKRSEEEKIYLQENGYLDAMAKALTISFWIFALTFIVGLLPVPYGFEIGIGIFLIVLLGGMIWVQRYEVPHKRKKAIWTTAIISIVTLGFIIAIFVVGYIDNEIKVNQNIFEITGMYGLELDIDDIEHMALLDELPEVIMKTNGFATTNLLKGRFQLVEPYGTGTLFIQKRTKPVLYIQIKDDYVMIARKDANETRELHDLLIQAKKSTS</sequence>
<dbReference type="Pfam" id="PF12650">
    <property type="entry name" value="DUF3784"/>
    <property type="match status" value="1"/>
</dbReference>
<dbReference type="EMBL" id="BJXW01000019">
    <property type="protein sequence ID" value="GEN31573.1"/>
    <property type="molecule type" value="Genomic_DNA"/>
</dbReference>